<evidence type="ECO:0000313" key="4">
    <source>
        <dbReference type="EMBL" id="KKN95890.1"/>
    </source>
</evidence>
<feature type="domain" description="Flagellin C-terminal" evidence="3">
    <location>
        <begin position="288"/>
        <end position="358"/>
    </location>
</feature>
<evidence type="ECO:0000256" key="1">
    <source>
        <dbReference type="ARBA" id="ARBA00023143"/>
    </source>
</evidence>
<gene>
    <name evidence="4" type="ORF">LCGC14_0173890</name>
</gene>
<evidence type="ECO:0008006" key="5">
    <source>
        <dbReference type="Google" id="ProtNLM"/>
    </source>
</evidence>
<dbReference type="GO" id="GO:0005198">
    <property type="term" value="F:structural molecule activity"/>
    <property type="evidence" value="ECO:0007669"/>
    <property type="project" value="InterPro"/>
</dbReference>
<sequence>MVLGISSFSSFQFNLFNRQNVQSNTIALQRASEEVATGRKADIYADLGPRAASVMKLHGREANTQTFITSNKVLGSKLDAMLASVDAARTQVQSVLESALVNATRDNNGAEVLQMQARAALESLVSTMNTSYNGENLFSGLESNKTALTRWPEDSAETGRSPQSVMEEIFGSGPTDPASAQAIADQIDAVFQSQDADASRNFQGTFYQASPEADAAGNETKQLSAWVNTGQEVVYGVRANEQSFRDAYKGLAMLAVSDVSQMDDAAYSTWMSEVVDSLSASQEGMLDISARIGFNQQIVEKTQMQLNDLSLVQRTQISNYESVDPYEAATRMNSLETQLQASYQVTSRLSSLSILNYLR</sequence>
<dbReference type="InterPro" id="IPR001492">
    <property type="entry name" value="Flagellin"/>
</dbReference>
<dbReference type="GO" id="GO:0009288">
    <property type="term" value="C:bacterial-type flagellum"/>
    <property type="evidence" value="ECO:0007669"/>
    <property type="project" value="InterPro"/>
</dbReference>
<protein>
    <recommendedName>
        <fullName evidence="5">Flagellin</fullName>
    </recommendedName>
</protein>
<dbReference type="AlphaFoldDB" id="A0A0F9US09"/>
<dbReference type="InterPro" id="IPR046358">
    <property type="entry name" value="Flagellin_C"/>
</dbReference>
<dbReference type="PANTHER" id="PTHR42792:SF1">
    <property type="entry name" value="FLAGELLAR HOOK-ASSOCIATED PROTEIN 3"/>
    <property type="match status" value="1"/>
</dbReference>
<dbReference type="InterPro" id="IPR001029">
    <property type="entry name" value="Flagellin_N"/>
</dbReference>
<dbReference type="Gene3D" id="1.20.1330.10">
    <property type="entry name" value="f41 fragment of flagellin, N-terminal domain"/>
    <property type="match status" value="1"/>
</dbReference>
<proteinExistence type="predicted"/>
<keyword evidence="1" id="KW-0975">Bacterial flagellum</keyword>
<evidence type="ECO:0000259" key="3">
    <source>
        <dbReference type="Pfam" id="PF00700"/>
    </source>
</evidence>
<organism evidence="4">
    <name type="scientific">marine sediment metagenome</name>
    <dbReference type="NCBI Taxonomy" id="412755"/>
    <lineage>
        <taxon>unclassified sequences</taxon>
        <taxon>metagenomes</taxon>
        <taxon>ecological metagenomes</taxon>
    </lineage>
</organism>
<dbReference type="PANTHER" id="PTHR42792">
    <property type="entry name" value="FLAGELLIN"/>
    <property type="match status" value="1"/>
</dbReference>
<dbReference type="EMBL" id="LAZR01000068">
    <property type="protein sequence ID" value="KKN95890.1"/>
    <property type="molecule type" value="Genomic_DNA"/>
</dbReference>
<comment type="caution">
    <text evidence="4">The sequence shown here is derived from an EMBL/GenBank/DDBJ whole genome shotgun (WGS) entry which is preliminary data.</text>
</comment>
<name>A0A0F9US09_9ZZZZ</name>
<dbReference type="Pfam" id="PF00700">
    <property type="entry name" value="Flagellin_C"/>
    <property type="match status" value="1"/>
</dbReference>
<accession>A0A0F9US09</accession>
<dbReference type="Pfam" id="PF00669">
    <property type="entry name" value="Flagellin_N"/>
    <property type="match status" value="1"/>
</dbReference>
<feature type="domain" description="Flagellin N-terminal" evidence="2">
    <location>
        <begin position="14"/>
        <end position="141"/>
    </location>
</feature>
<dbReference type="SUPFAM" id="SSF64518">
    <property type="entry name" value="Phase 1 flagellin"/>
    <property type="match status" value="1"/>
</dbReference>
<evidence type="ECO:0000259" key="2">
    <source>
        <dbReference type="Pfam" id="PF00669"/>
    </source>
</evidence>
<reference evidence="4" key="1">
    <citation type="journal article" date="2015" name="Nature">
        <title>Complex archaea that bridge the gap between prokaryotes and eukaryotes.</title>
        <authorList>
            <person name="Spang A."/>
            <person name="Saw J.H."/>
            <person name="Jorgensen S.L."/>
            <person name="Zaremba-Niedzwiedzka K."/>
            <person name="Martijn J."/>
            <person name="Lind A.E."/>
            <person name="van Eijk R."/>
            <person name="Schleper C."/>
            <person name="Guy L."/>
            <person name="Ettema T.J."/>
        </authorList>
    </citation>
    <scope>NUCLEOTIDE SEQUENCE</scope>
</reference>